<evidence type="ECO:0000256" key="9">
    <source>
        <dbReference type="ARBA" id="ARBA00023315"/>
    </source>
</evidence>
<dbReference type="PANTHER" id="PTHR13693:SF102">
    <property type="entry name" value="2-AMINO-3-KETOBUTYRATE COENZYME A LIGASE, MITOCHONDRIAL"/>
    <property type="match status" value="1"/>
</dbReference>
<dbReference type="AlphaFoldDB" id="A0A6A7XXY5"/>
<dbReference type="PROSITE" id="PS00599">
    <property type="entry name" value="AA_TRANSFER_CLASS_2"/>
    <property type="match status" value="1"/>
</dbReference>
<evidence type="ECO:0000256" key="14">
    <source>
        <dbReference type="RuleBase" id="RU003693"/>
    </source>
</evidence>
<evidence type="ECO:0000256" key="5">
    <source>
        <dbReference type="ARBA" id="ARBA00013257"/>
    </source>
</evidence>
<comment type="similarity">
    <text evidence="3 14">Belongs to the class-II pyridoxal-phosphate-dependent aminotransferase family.</text>
</comment>
<comment type="cofactor">
    <cofactor evidence="1 14">
        <name>pyridoxal 5'-phosphate</name>
        <dbReference type="ChEBI" id="CHEBI:597326"/>
    </cofactor>
</comment>
<keyword evidence="8 15" id="KW-0350">Heme biosynthesis</keyword>
<feature type="domain" description="Aminotransferase class I/classII large" evidence="16">
    <location>
        <begin position="46"/>
        <end position="389"/>
    </location>
</feature>
<evidence type="ECO:0000256" key="6">
    <source>
        <dbReference type="ARBA" id="ARBA00022679"/>
    </source>
</evidence>
<dbReference type="Proteomes" id="UP000332515">
    <property type="component" value="Unassembled WGS sequence"/>
</dbReference>
<dbReference type="Pfam" id="PF00155">
    <property type="entry name" value="Aminotran_1_2"/>
    <property type="match status" value="1"/>
</dbReference>
<accession>A0A6A7XXY5</accession>
<evidence type="ECO:0000256" key="3">
    <source>
        <dbReference type="ARBA" id="ARBA00008392"/>
    </source>
</evidence>
<reference evidence="17 18" key="1">
    <citation type="submission" date="2019-09" db="EMBL/GenBank/DDBJ databases">
        <title>Segnochrobactrum spirostomi gen. nov., sp. nov., isolated from the ciliate Spirostomum cf. yagiui and description of a novel family, Segnochrobactraceae fam. nov. within the order Rhizobiales of the class Alphaproteobacteria.</title>
        <authorList>
            <person name="Akter S."/>
            <person name="Shazib S.U.A."/>
            <person name="Shin M.K."/>
        </authorList>
    </citation>
    <scope>NUCLEOTIDE SEQUENCE [LARGE SCALE GENOMIC DNA]</scope>
    <source>
        <strain evidence="17 18">Sp-1</strain>
    </source>
</reference>
<comment type="catalytic activity">
    <reaction evidence="13 15">
        <text>succinyl-CoA + glycine + H(+) = 5-aminolevulinate + CO2 + CoA</text>
        <dbReference type="Rhea" id="RHEA:12921"/>
        <dbReference type="ChEBI" id="CHEBI:15378"/>
        <dbReference type="ChEBI" id="CHEBI:16526"/>
        <dbReference type="ChEBI" id="CHEBI:57287"/>
        <dbReference type="ChEBI" id="CHEBI:57292"/>
        <dbReference type="ChEBI" id="CHEBI:57305"/>
        <dbReference type="ChEBI" id="CHEBI:356416"/>
        <dbReference type="EC" id="2.3.1.37"/>
    </reaction>
</comment>
<dbReference type="InterPro" id="IPR004839">
    <property type="entry name" value="Aminotransferase_I/II_large"/>
</dbReference>
<dbReference type="NCBIfam" id="TIGR01821">
    <property type="entry name" value="5aminolev_synth"/>
    <property type="match status" value="1"/>
</dbReference>
<gene>
    <name evidence="17" type="primary">hemA</name>
    <name evidence="17" type="ORF">F0357_00110</name>
</gene>
<dbReference type="InterPro" id="IPR015421">
    <property type="entry name" value="PyrdxlP-dep_Trfase_major"/>
</dbReference>
<evidence type="ECO:0000256" key="2">
    <source>
        <dbReference type="ARBA" id="ARBA00005029"/>
    </source>
</evidence>
<keyword evidence="6 15" id="KW-0808">Transferase</keyword>
<keyword evidence="18" id="KW-1185">Reference proteome</keyword>
<evidence type="ECO:0000256" key="11">
    <source>
        <dbReference type="ARBA" id="ARBA00031945"/>
    </source>
</evidence>
<evidence type="ECO:0000256" key="7">
    <source>
        <dbReference type="ARBA" id="ARBA00022898"/>
    </source>
</evidence>
<evidence type="ECO:0000313" key="18">
    <source>
        <dbReference type="Proteomes" id="UP000332515"/>
    </source>
</evidence>
<dbReference type="GO" id="GO:0030170">
    <property type="term" value="F:pyridoxal phosphate binding"/>
    <property type="evidence" value="ECO:0007669"/>
    <property type="project" value="UniProtKB-UniRule"/>
</dbReference>
<dbReference type="GO" id="GO:0006782">
    <property type="term" value="P:protoporphyrinogen IX biosynthetic process"/>
    <property type="evidence" value="ECO:0007669"/>
    <property type="project" value="UniProtKB-UniRule"/>
</dbReference>
<keyword evidence="9 15" id="KW-0012">Acyltransferase</keyword>
<evidence type="ECO:0000259" key="16">
    <source>
        <dbReference type="Pfam" id="PF00155"/>
    </source>
</evidence>
<dbReference type="GO" id="GO:0003870">
    <property type="term" value="F:5-aminolevulinate synthase activity"/>
    <property type="evidence" value="ECO:0007669"/>
    <property type="project" value="UniProtKB-EC"/>
</dbReference>
<dbReference type="CDD" id="cd06454">
    <property type="entry name" value="KBL_like"/>
    <property type="match status" value="1"/>
</dbReference>
<dbReference type="UniPathway" id="UPA00251">
    <property type="reaction ID" value="UER00375"/>
</dbReference>
<evidence type="ECO:0000256" key="12">
    <source>
        <dbReference type="ARBA" id="ARBA00032773"/>
    </source>
</evidence>
<dbReference type="InterPro" id="IPR010961">
    <property type="entry name" value="4pyrrol_synth_NH2levulA_synth"/>
</dbReference>
<dbReference type="FunFam" id="3.40.640.10:FF:000006">
    <property type="entry name" value="5-aminolevulinate synthase, mitochondrial"/>
    <property type="match status" value="1"/>
</dbReference>
<protein>
    <recommendedName>
        <fullName evidence="5 15">5-aminolevulinate synthase</fullName>
        <ecNumber evidence="5 15">2.3.1.37</ecNumber>
    </recommendedName>
    <alternativeName>
        <fullName evidence="10 15">5-aminolevulinic acid synthase</fullName>
    </alternativeName>
    <alternativeName>
        <fullName evidence="11 15">Delta-ALA synthase</fullName>
    </alternativeName>
    <alternativeName>
        <fullName evidence="12 15">Delta-aminolevulinate synthase</fullName>
    </alternativeName>
</protein>
<evidence type="ECO:0000256" key="8">
    <source>
        <dbReference type="ARBA" id="ARBA00023133"/>
    </source>
</evidence>
<dbReference type="Gene3D" id="3.40.640.10">
    <property type="entry name" value="Type I PLP-dependent aspartate aminotransferase-like (Major domain)"/>
    <property type="match status" value="1"/>
</dbReference>
<dbReference type="InterPro" id="IPR050087">
    <property type="entry name" value="AON_synthase_class-II"/>
</dbReference>
<dbReference type="PANTHER" id="PTHR13693">
    <property type="entry name" value="CLASS II AMINOTRANSFERASE/8-AMINO-7-OXONONANOATE SYNTHASE"/>
    <property type="match status" value="1"/>
</dbReference>
<dbReference type="InterPro" id="IPR001917">
    <property type="entry name" value="Aminotrans_II_pyridoxalP_BS"/>
</dbReference>
<evidence type="ECO:0000313" key="17">
    <source>
        <dbReference type="EMBL" id="MQT11106.1"/>
    </source>
</evidence>
<comment type="subunit">
    <text evidence="4">Homodimer.</text>
</comment>
<dbReference type="EC" id="2.3.1.37" evidence="5 15"/>
<evidence type="ECO:0000256" key="10">
    <source>
        <dbReference type="ARBA" id="ARBA00031691"/>
    </source>
</evidence>
<evidence type="ECO:0000256" key="13">
    <source>
        <dbReference type="ARBA" id="ARBA00047654"/>
    </source>
</evidence>
<name>A0A6A7XXY5_9HYPH</name>
<evidence type="ECO:0000256" key="15">
    <source>
        <dbReference type="RuleBase" id="RU910713"/>
    </source>
</evidence>
<dbReference type="Gene3D" id="3.90.1150.10">
    <property type="entry name" value="Aspartate Aminotransferase, domain 1"/>
    <property type="match status" value="1"/>
</dbReference>
<evidence type="ECO:0000256" key="1">
    <source>
        <dbReference type="ARBA" id="ARBA00001933"/>
    </source>
</evidence>
<comment type="pathway">
    <text evidence="2 15">Porphyrin-containing compound metabolism; protoporphyrin-IX biosynthesis; 5-aminolevulinate from glycine: step 1/1.</text>
</comment>
<evidence type="ECO:0000256" key="4">
    <source>
        <dbReference type="ARBA" id="ARBA00011738"/>
    </source>
</evidence>
<keyword evidence="7 14" id="KW-0663">Pyridoxal phosphate</keyword>
<dbReference type="RefSeq" id="WP_153477402.1">
    <property type="nucleotide sequence ID" value="NZ_VWNA01000001.1"/>
</dbReference>
<dbReference type="SUPFAM" id="SSF53383">
    <property type="entry name" value="PLP-dependent transferases"/>
    <property type="match status" value="1"/>
</dbReference>
<proteinExistence type="inferred from homology"/>
<sequence>MDYQAFFDRALDALKAERRYRVFADLERIAGRFPHAIWRRDDETREIVVWCSNDYLGMGQHPDVVGALTEAATRMGAGAGGTRNISGTNHPLVELEAELADLHGKEAALTFTSGYISNEAAISTIARLLPDCLILSDQLNHASMIAGIRNSGCAKQVWRHNDVAHLEELLKAAGPDRPKLIAFESVYSMDGDIAPIAQIADLAEKYGALTYLDEVHAVGMYGPRGAGIAERDGAMGRIDVIEGTLAKAFGVLGGYITGSRVLVDAVRSYAPGFIFTTALPPALAAAATASIRHLKASSTERRAQQRQAHRTKEVLTAAGLPVMPSETHIVPILVGDPELCKAASDRLLEVHGIYIQPINYPTVPRGTERLRITPTPFHADELIEHLTGALIEVWQSLGLNRDRPTGRFGHHLSHPTYEIFQAAGG</sequence>
<dbReference type="EMBL" id="VWNA01000001">
    <property type="protein sequence ID" value="MQT11106.1"/>
    <property type="molecule type" value="Genomic_DNA"/>
</dbReference>
<dbReference type="InterPro" id="IPR015422">
    <property type="entry name" value="PyrdxlP-dep_Trfase_small"/>
</dbReference>
<comment type="caution">
    <text evidence="17">The sequence shown here is derived from an EMBL/GenBank/DDBJ whole genome shotgun (WGS) entry which is preliminary data.</text>
</comment>
<organism evidence="17 18">
    <name type="scientific">Segnochrobactrum spirostomi</name>
    <dbReference type="NCBI Taxonomy" id="2608987"/>
    <lineage>
        <taxon>Bacteria</taxon>
        <taxon>Pseudomonadati</taxon>
        <taxon>Pseudomonadota</taxon>
        <taxon>Alphaproteobacteria</taxon>
        <taxon>Hyphomicrobiales</taxon>
        <taxon>Segnochrobactraceae</taxon>
        <taxon>Segnochrobactrum</taxon>
    </lineage>
</organism>
<dbReference type="InterPro" id="IPR015424">
    <property type="entry name" value="PyrdxlP-dep_Trfase"/>
</dbReference>